<reference evidence="7" key="1">
    <citation type="submission" date="2016-11" db="EMBL/GenBank/DDBJ databases">
        <authorList>
            <person name="Shukria A."/>
            <person name="Stevens D.C."/>
        </authorList>
    </citation>
    <scope>NUCLEOTIDE SEQUENCE [LARGE SCALE GENOMIC DNA]</scope>
    <source>
        <strain evidence="7">Cbfe23</strain>
    </source>
</reference>
<evidence type="ECO:0000259" key="5">
    <source>
        <dbReference type="PROSITE" id="PS50112"/>
    </source>
</evidence>
<dbReference type="Gene3D" id="3.30.450.20">
    <property type="entry name" value="PAS domain"/>
    <property type="match status" value="1"/>
</dbReference>
<dbReference type="PROSITE" id="PS50112">
    <property type="entry name" value="PAS"/>
    <property type="match status" value="1"/>
</dbReference>
<dbReference type="InterPro" id="IPR000014">
    <property type="entry name" value="PAS"/>
</dbReference>
<dbReference type="SMART" id="SM00091">
    <property type="entry name" value="PAS"/>
    <property type="match status" value="1"/>
</dbReference>
<evidence type="ECO:0000313" key="6">
    <source>
        <dbReference type="EMBL" id="OJH36972.1"/>
    </source>
</evidence>
<dbReference type="InterPro" id="IPR013656">
    <property type="entry name" value="PAS_4"/>
</dbReference>
<dbReference type="GO" id="GO:0000155">
    <property type="term" value="F:phosphorelay sensor kinase activity"/>
    <property type="evidence" value="ECO:0007669"/>
    <property type="project" value="InterPro"/>
</dbReference>
<dbReference type="AlphaFoldDB" id="A0A1L9B3Y0"/>
<dbReference type="EMBL" id="MPIN01000009">
    <property type="protein sequence ID" value="OJH36972.1"/>
    <property type="molecule type" value="Genomic_DNA"/>
</dbReference>
<dbReference type="InterPro" id="IPR029016">
    <property type="entry name" value="GAF-like_dom_sf"/>
</dbReference>
<protein>
    <recommendedName>
        <fullName evidence="2">histidine kinase</fullName>
        <ecNumber evidence="2">2.7.13.3</ecNumber>
    </recommendedName>
</protein>
<sequence>MSRGRPGVDPAPLHEFVQHVAEVFGVTSAVLVQWSPGEERLHPLALWSRGQPHEEPAVTPRGSVLDEVLRQDVFHCPEDAHARFPEDEWLRRLGAQGVLGMRVRSSREEVLGALVLMHDEPLEVASADLAWLRAFCLLASTSLEHLQTRAELDEARDFLHKTLDAIQKPIFVKDRAHRFVFTNEAFCHFMGRPEEKLLGRSDRDLVPAHEADIFWQQDERVFTTGQPNENEETHTDSTRGTRTLVTLKASFTSARGQPFLVGVIRDVSEHKRMEARLRMADRMVTVGTMAASVAHEINNPLSYVNASLNFLREQLAQEDVTRLSLDELREAVADALEGTGRVRTIVQDLRTFARADDERVEPMDIHQVIGSALRMVRHQLQEHARWELELEPVPQVLGNPARLGQVVVNLLVNALQAFVQSDPQHNRIRIASRVSDTGQVVVEVEDNGRGMAPEVLARLFTPFFTTKPTGEGTGLGLTISQSIIQAMGGRIEVSSALGQGSTFRLLLPRLS</sequence>
<proteinExistence type="predicted"/>
<evidence type="ECO:0000313" key="7">
    <source>
        <dbReference type="Proteomes" id="UP000182229"/>
    </source>
</evidence>
<name>A0A1L9B3Y0_9BACT</name>
<evidence type="ECO:0000256" key="2">
    <source>
        <dbReference type="ARBA" id="ARBA00012438"/>
    </source>
</evidence>
<dbReference type="STRING" id="83449.BON30_31275"/>
<dbReference type="PROSITE" id="PS50109">
    <property type="entry name" value="HIS_KIN"/>
    <property type="match status" value="1"/>
</dbReference>
<comment type="catalytic activity">
    <reaction evidence="1">
        <text>ATP + protein L-histidine = ADP + protein N-phospho-L-histidine.</text>
        <dbReference type="EC" id="2.7.13.3"/>
    </reaction>
</comment>
<dbReference type="PRINTS" id="PR00344">
    <property type="entry name" value="BCTRLSENSOR"/>
</dbReference>
<dbReference type="InterPro" id="IPR035965">
    <property type="entry name" value="PAS-like_dom_sf"/>
</dbReference>
<dbReference type="InterPro" id="IPR003661">
    <property type="entry name" value="HisK_dim/P_dom"/>
</dbReference>
<evidence type="ECO:0000259" key="4">
    <source>
        <dbReference type="PROSITE" id="PS50109"/>
    </source>
</evidence>
<dbReference type="RefSeq" id="WP_071902121.1">
    <property type="nucleotide sequence ID" value="NZ_MPIN01000009.1"/>
</dbReference>
<dbReference type="InterPro" id="IPR003594">
    <property type="entry name" value="HATPase_dom"/>
</dbReference>
<dbReference type="Pfam" id="PF13492">
    <property type="entry name" value="GAF_3"/>
    <property type="match status" value="1"/>
</dbReference>
<dbReference type="SMART" id="SM00387">
    <property type="entry name" value="HATPase_c"/>
    <property type="match status" value="1"/>
</dbReference>
<dbReference type="EC" id="2.7.13.3" evidence="2"/>
<dbReference type="Pfam" id="PF00512">
    <property type="entry name" value="HisKA"/>
    <property type="match status" value="1"/>
</dbReference>
<dbReference type="InterPro" id="IPR003018">
    <property type="entry name" value="GAF"/>
</dbReference>
<dbReference type="SUPFAM" id="SSF47384">
    <property type="entry name" value="Homodimeric domain of signal transducing histidine kinase"/>
    <property type="match status" value="1"/>
</dbReference>
<dbReference type="PANTHER" id="PTHR43065">
    <property type="entry name" value="SENSOR HISTIDINE KINASE"/>
    <property type="match status" value="1"/>
</dbReference>
<dbReference type="NCBIfam" id="TIGR00229">
    <property type="entry name" value="sensory_box"/>
    <property type="match status" value="1"/>
</dbReference>
<feature type="domain" description="PAS" evidence="5">
    <location>
        <begin position="155"/>
        <end position="201"/>
    </location>
</feature>
<dbReference type="SUPFAM" id="SSF55781">
    <property type="entry name" value="GAF domain-like"/>
    <property type="match status" value="1"/>
</dbReference>
<dbReference type="CDD" id="cd00130">
    <property type="entry name" value="PAS"/>
    <property type="match status" value="1"/>
</dbReference>
<dbReference type="Gene3D" id="3.30.565.10">
    <property type="entry name" value="Histidine kinase-like ATPase, C-terminal domain"/>
    <property type="match status" value="1"/>
</dbReference>
<dbReference type="Gene3D" id="3.30.450.40">
    <property type="match status" value="1"/>
</dbReference>
<dbReference type="SUPFAM" id="SSF55874">
    <property type="entry name" value="ATPase domain of HSP90 chaperone/DNA topoisomerase II/histidine kinase"/>
    <property type="match status" value="1"/>
</dbReference>
<reference evidence="6 7" key="2">
    <citation type="submission" date="2016-12" db="EMBL/GenBank/DDBJ databases">
        <title>Draft Genome Sequence of Cystobacter ferrugineus Strain Cbfe23.</title>
        <authorList>
            <person name="Akbar S."/>
            <person name="Dowd S.E."/>
            <person name="Stevens D.C."/>
        </authorList>
    </citation>
    <scope>NUCLEOTIDE SEQUENCE [LARGE SCALE GENOMIC DNA]</scope>
    <source>
        <strain evidence="6 7">Cbfe23</strain>
    </source>
</reference>
<evidence type="ECO:0000256" key="3">
    <source>
        <dbReference type="ARBA" id="ARBA00022553"/>
    </source>
</evidence>
<dbReference type="InterPro" id="IPR036097">
    <property type="entry name" value="HisK_dim/P_sf"/>
</dbReference>
<accession>A0A1L9B3Y0</accession>
<dbReference type="InterPro" id="IPR036890">
    <property type="entry name" value="HATPase_C_sf"/>
</dbReference>
<dbReference type="SUPFAM" id="SSF55785">
    <property type="entry name" value="PYP-like sensor domain (PAS domain)"/>
    <property type="match status" value="1"/>
</dbReference>
<dbReference type="InterPro" id="IPR004358">
    <property type="entry name" value="Sig_transdc_His_kin-like_C"/>
</dbReference>
<dbReference type="Gene3D" id="1.10.287.130">
    <property type="match status" value="1"/>
</dbReference>
<dbReference type="PANTHER" id="PTHR43065:SF50">
    <property type="entry name" value="HISTIDINE KINASE"/>
    <property type="match status" value="1"/>
</dbReference>
<dbReference type="Pfam" id="PF08448">
    <property type="entry name" value="PAS_4"/>
    <property type="match status" value="1"/>
</dbReference>
<dbReference type="Proteomes" id="UP000182229">
    <property type="component" value="Unassembled WGS sequence"/>
</dbReference>
<feature type="domain" description="Histidine kinase" evidence="4">
    <location>
        <begin position="292"/>
        <end position="511"/>
    </location>
</feature>
<comment type="caution">
    <text evidence="6">The sequence shown here is derived from an EMBL/GenBank/DDBJ whole genome shotgun (WGS) entry which is preliminary data.</text>
</comment>
<dbReference type="SMART" id="SM00388">
    <property type="entry name" value="HisKA"/>
    <property type="match status" value="1"/>
</dbReference>
<dbReference type="InterPro" id="IPR005467">
    <property type="entry name" value="His_kinase_dom"/>
</dbReference>
<keyword evidence="7" id="KW-1185">Reference proteome</keyword>
<dbReference type="CDD" id="cd00082">
    <property type="entry name" value="HisKA"/>
    <property type="match status" value="1"/>
</dbReference>
<keyword evidence="3" id="KW-0597">Phosphoprotein</keyword>
<dbReference type="SMART" id="SM00065">
    <property type="entry name" value="GAF"/>
    <property type="match status" value="1"/>
</dbReference>
<organism evidence="6 7">
    <name type="scientific">Cystobacter ferrugineus</name>
    <dbReference type="NCBI Taxonomy" id="83449"/>
    <lineage>
        <taxon>Bacteria</taxon>
        <taxon>Pseudomonadati</taxon>
        <taxon>Myxococcota</taxon>
        <taxon>Myxococcia</taxon>
        <taxon>Myxococcales</taxon>
        <taxon>Cystobacterineae</taxon>
        <taxon>Archangiaceae</taxon>
        <taxon>Cystobacter</taxon>
    </lineage>
</organism>
<evidence type="ECO:0000256" key="1">
    <source>
        <dbReference type="ARBA" id="ARBA00000085"/>
    </source>
</evidence>
<gene>
    <name evidence="6" type="ORF">BON30_31275</name>
</gene>
<dbReference type="Pfam" id="PF02518">
    <property type="entry name" value="HATPase_c"/>
    <property type="match status" value="1"/>
</dbReference>